<dbReference type="PROSITE" id="PS00816">
    <property type="entry name" value="AIPM_HOMOCIT_SYNTH_2"/>
    <property type="match status" value="1"/>
</dbReference>
<evidence type="ECO:0000313" key="4">
    <source>
        <dbReference type="Proteomes" id="UP000189701"/>
    </source>
</evidence>
<dbReference type="InterPro" id="IPR013785">
    <property type="entry name" value="Aldolase_TIM"/>
</dbReference>
<keyword evidence="1" id="KW-0808">Transferase</keyword>
<feature type="transmembrane region" description="Helical" evidence="2">
    <location>
        <begin position="18"/>
        <end position="37"/>
    </location>
</feature>
<dbReference type="GO" id="GO:0009098">
    <property type="term" value="P:L-leucine biosynthetic process"/>
    <property type="evidence" value="ECO:0007669"/>
    <property type="project" value="TreeGrafter"/>
</dbReference>
<reference evidence="4" key="1">
    <citation type="journal article" date="2013" name="Genome Biol.">
        <title>Reference genomes and transcriptomes of Nicotiana sylvestris and Nicotiana tomentosiformis.</title>
        <authorList>
            <person name="Sierro N."/>
            <person name="Battey J.N."/>
            <person name="Ouadi S."/>
            <person name="Bovet L."/>
            <person name="Goepfert S."/>
            <person name="Bakaher N."/>
            <person name="Peitsch M.C."/>
            <person name="Ivanov N.V."/>
        </authorList>
    </citation>
    <scope>NUCLEOTIDE SEQUENCE [LARGE SCALE GENOMIC DNA]</scope>
</reference>
<dbReference type="RefSeq" id="XP_009761118.1">
    <property type="nucleotide sequence ID" value="XM_009762816.1"/>
</dbReference>
<dbReference type="GO" id="GO:0009507">
    <property type="term" value="C:chloroplast"/>
    <property type="evidence" value="ECO:0007669"/>
    <property type="project" value="TreeGrafter"/>
</dbReference>
<reference evidence="5" key="2">
    <citation type="submission" date="2025-08" db="UniProtKB">
        <authorList>
            <consortium name="RefSeq"/>
        </authorList>
    </citation>
    <scope>IDENTIFICATION</scope>
    <source>
        <tissue evidence="5">Leaf</tissue>
    </source>
</reference>
<dbReference type="SUPFAM" id="SSF51569">
    <property type="entry name" value="Aldolase"/>
    <property type="match status" value="1"/>
</dbReference>
<accession>A0A1U7V3Z8</accession>
<organism evidence="4 5">
    <name type="scientific">Nicotiana sylvestris</name>
    <name type="common">Wood tobacco</name>
    <name type="synonym">South American tobacco</name>
    <dbReference type="NCBI Taxonomy" id="4096"/>
    <lineage>
        <taxon>Eukaryota</taxon>
        <taxon>Viridiplantae</taxon>
        <taxon>Streptophyta</taxon>
        <taxon>Embryophyta</taxon>
        <taxon>Tracheophyta</taxon>
        <taxon>Spermatophyta</taxon>
        <taxon>Magnoliopsida</taxon>
        <taxon>eudicotyledons</taxon>
        <taxon>Gunneridae</taxon>
        <taxon>Pentapetalae</taxon>
        <taxon>asterids</taxon>
        <taxon>lamiids</taxon>
        <taxon>Solanales</taxon>
        <taxon>Solanaceae</taxon>
        <taxon>Nicotianoideae</taxon>
        <taxon>Nicotianeae</taxon>
        <taxon>Nicotiana</taxon>
    </lineage>
</organism>
<dbReference type="PANTHER" id="PTHR10277:SF72">
    <property type="entry name" value="2-ISOPROPYLMALATE SYNTHASE B-LIKE"/>
    <property type="match status" value="1"/>
</dbReference>
<dbReference type="OrthoDB" id="1391591at2759"/>
<keyword evidence="2" id="KW-0472">Membrane</keyword>
<dbReference type="PANTHER" id="PTHR10277">
    <property type="entry name" value="HOMOCITRATE SYNTHASE-RELATED"/>
    <property type="match status" value="1"/>
</dbReference>
<dbReference type="InterPro" id="IPR002034">
    <property type="entry name" value="AIPM/Hcit_synth_CS"/>
</dbReference>
<dbReference type="InterPro" id="IPR000891">
    <property type="entry name" value="PYR_CT"/>
</dbReference>
<dbReference type="AlphaFoldDB" id="A0A1U7V3Z8"/>
<keyword evidence="2" id="KW-1133">Transmembrane helix</keyword>
<dbReference type="eggNOG" id="KOG2367">
    <property type="taxonomic scope" value="Eukaryota"/>
</dbReference>
<dbReference type="PROSITE" id="PS50991">
    <property type="entry name" value="PYR_CT"/>
    <property type="match status" value="1"/>
</dbReference>
<keyword evidence="4" id="KW-1185">Reference proteome</keyword>
<feature type="non-terminal residue" evidence="5">
    <location>
        <position position="1"/>
    </location>
</feature>
<evidence type="ECO:0000256" key="1">
    <source>
        <dbReference type="ARBA" id="ARBA00022679"/>
    </source>
</evidence>
<proteinExistence type="predicted"/>
<dbReference type="GO" id="GO:0003852">
    <property type="term" value="F:2-isopropylmalate synthase activity"/>
    <property type="evidence" value="ECO:0007669"/>
    <property type="project" value="TreeGrafter"/>
</dbReference>
<dbReference type="Pfam" id="PF00682">
    <property type="entry name" value="HMGL-like"/>
    <property type="match status" value="1"/>
</dbReference>
<dbReference type="STRING" id="4096.A0A1U7V3Z8"/>
<protein>
    <submittedName>
        <fullName evidence="5">2-isopropylmalate synthase A-like</fullName>
    </submittedName>
</protein>
<sequence>VYFVAILSGYTVTPRFSTFLHLCLFVSLSFLSPFWFIGIGSDREFIYHVIGEVIKAGATGFCIGDTLGCNLPSEFGQLIADIKANTPGVEDVIISTHCHDDLGLATANTLAGVCAGARLVDVTVNGIGERAGNGSLEEIVMTLKCRGEQVLGGLCTGINSKHIIETSKMVEEYSGLEVQAHKAIVGANGFSHESSLHQDLVTY</sequence>
<evidence type="ECO:0000313" key="5">
    <source>
        <dbReference type="RefSeq" id="XP_009761118.1"/>
    </source>
</evidence>
<gene>
    <name evidence="5" type="primary">LOC104213330</name>
</gene>
<dbReference type="Proteomes" id="UP000189701">
    <property type="component" value="Unplaced"/>
</dbReference>
<keyword evidence="2" id="KW-0812">Transmembrane</keyword>
<evidence type="ECO:0000256" key="2">
    <source>
        <dbReference type="SAM" id="Phobius"/>
    </source>
</evidence>
<dbReference type="Gene3D" id="3.20.20.70">
    <property type="entry name" value="Aldolase class I"/>
    <property type="match status" value="1"/>
</dbReference>
<dbReference type="InterPro" id="IPR050073">
    <property type="entry name" value="2-IPM_HCS-like"/>
</dbReference>
<feature type="domain" description="Pyruvate carboxyltransferase" evidence="3">
    <location>
        <begin position="1"/>
        <end position="164"/>
    </location>
</feature>
<evidence type="ECO:0000259" key="3">
    <source>
        <dbReference type="PROSITE" id="PS50991"/>
    </source>
</evidence>
<name>A0A1U7V3Z8_NICSY</name>